<gene>
    <name evidence="1" type="ORF">EKM59_08415</name>
</gene>
<comment type="caution">
    <text evidence="1">The sequence shown here is derived from an EMBL/GenBank/DDBJ whole genome shotgun (WGS) entry which is preliminary data.</text>
</comment>
<accession>A0A3S0XFQ8</accession>
<proteinExistence type="predicted"/>
<dbReference type="OrthoDB" id="8720220at2"/>
<dbReference type="Proteomes" id="UP000288012">
    <property type="component" value="Unassembled WGS sequence"/>
</dbReference>
<dbReference type="AlphaFoldDB" id="A0A3S0XFQ8"/>
<reference evidence="1 2" key="1">
    <citation type="submission" date="2018-12" db="EMBL/GenBank/DDBJ databases">
        <title>Legionella sp,whole genome shotgun sequence.</title>
        <authorList>
            <person name="Wu H."/>
        </authorList>
    </citation>
    <scope>NUCLEOTIDE SEQUENCE [LARGE SCALE GENOMIC DNA]</scope>
    <source>
        <strain evidence="2">km714</strain>
    </source>
</reference>
<evidence type="ECO:0000313" key="2">
    <source>
        <dbReference type="Proteomes" id="UP000288012"/>
    </source>
</evidence>
<keyword evidence="2" id="KW-1185">Reference proteome</keyword>
<dbReference type="EMBL" id="RZGR01000025">
    <property type="protein sequence ID" value="RUQ84536.1"/>
    <property type="molecule type" value="Genomic_DNA"/>
</dbReference>
<sequence>MQASSADAWAKHEKEVMSKCAAAAHLSNVKAVGSIVTYDDKAGMDALLMQGNYPQAHMKNQPSRVLCLFDRHKRAAYIAEADNLIKTKR</sequence>
<protein>
    <submittedName>
        <fullName evidence="1">Uncharacterized protein</fullName>
    </submittedName>
</protein>
<evidence type="ECO:0000313" key="1">
    <source>
        <dbReference type="EMBL" id="RUQ84536.1"/>
    </source>
</evidence>
<organism evidence="1 2">
    <name type="scientific">Legionella septentrionalis</name>
    <dbReference type="NCBI Taxonomy" id="2498109"/>
    <lineage>
        <taxon>Bacteria</taxon>
        <taxon>Pseudomonadati</taxon>
        <taxon>Pseudomonadota</taxon>
        <taxon>Gammaproteobacteria</taxon>
        <taxon>Legionellales</taxon>
        <taxon>Legionellaceae</taxon>
        <taxon>Legionella</taxon>
    </lineage>
</organism>
<name>A0A3S0XFQ8_9GAMM</name>